<dbReference type="Pfam" id="PF09481">
    <property type="entry name" value="CRISPR_Cse1"/>
    <property type="match status" value="1"/>
</dbReference>
<dbReference type="RefSeq" id="WP_172156069.1">
    <property type="nucleotide sequence ID" value="NZ_JABJWC010000010.1"/>
</dbReference>
<reference evidence="1 2" key="1">
    <citation type="journal article" date="2020" name="Microorganisms">
        <title>Description of Komagataeibacter melaceti sp. nov. and Komagataeibacter melomenusus sp. nov. Isolated from Apple Cider Vinegar.</title>
        <authorList>
            <person name="Maric L."/>
            <person name="Cleenwerck I."/>
            <person name="Accetto T."/>
            <person name="Vandamme P."/>
            <person name="Trcek J."/>
        </authorList>
    </citation>
    <scope>NUCLEOTIDE SEQUENCE [LARGE SCALE GENOMIC DNA]</scope>
    <source>
        <strain evidence="1 2">AV436</strain>
    </source>
</reference>
<dbReference type="NCBIfam" id="TIGR02547">
    <property type="entry name" value="casA_cse1"/>
    <property type="match status" value="1"/>
</dbReference>
<dbReference type="Proteomes" id="UP000623090">
    <property type="component" value="Unassembled WGS sequence"/>
</dbReference>
<sequence>MTEIHPLNLITEAWLPVRRRSGACCLMRPGQIVEGLDDDPVIDFAWPRADFRIASFEFLIGLVATACPPADRRAWPKDWRKPPTVDMLDKAFARIAPAFWLDGPGPRFLQDHEELATGPEPVERLLIDAPGESTIKRNADLFVHRDQVARLGRGAAAMALFTLQSWAPSGGAGNMTGLRGGGPLTTLVMPSAEASLWQVIWANVPCGRAVADADLSRVFPWLAPTIISGKGGTEVRVDHNAHPLQCWWGMPRRIRLDFENRADGTCDLTGRADGVVVTGWRQRPYGPKYAGWIGQPYAADGLIHPLTPRYRQKEGTEWLAVHPQPGGIGYRHWTGVVVESTDANRLPASCVTTWRNARARAAGFTEHPRLLAAGFDMDNMKARGFVESAMPLPGTHDEDRQHELDDFARQCVGAATQVADLLRGSVREALFGKGSVSVDATLIANVRERFWLETETPFFALLREAVVAGSDLLVLKKAWLKTLKQAALREFDAMVVLEPDMDVKEAQRSALARMGLLGAVSGTNTAGKKIMQVLDLPVPVATKQKKAGEVS</sequence>
<name>A0ABX2AE54_9PROT</name>
<dbReference type="CDD" id="cd09729">
    <property type="entry name" value="Cse1_I-E"/>
    <property type="match status" value="1"/>
</dbReference>
<dbReference type="InterPro" id="IPR013381">
    <property type="entry name" value="CRISPR-assoc_prot_Cse1"/>
</dbReference>
<evidence type="ECO:0000313" key="1">
    <source>
        <dbReference type="EMBL" id="NPC65942.1"/>
    </source>
</evidence>
<organism evidence="1 2">
    <name type="scientific">Komagataeibacter melomenusus</name>
    <dbReference type="NCBI Taxonomy" id="2766578"/>
    <lineage>
        <taxon>Bacteria</taxon>
        <taxon>Pseudomonadati</taxon>
        <taxon>Pseudomonadota</taxon>
        <taxon>Alphaproteobacteria</taxon>
        <taxon>Acetobacterales</taxon>
        <taxon>Acetobacteraceae</taxon>
        <taxon>Komagataeibacter</taxon>
    </lineage>
</organism>
<comment type="caution">
    <text evidence="1">The sequence shown here is derived from an EMBL/GenBank/DDBJ whole genome shotgun (WGS) entry which is preliminary data.</text>
</comment>
<gene>
    <name evidence="1" type="primary">casA</name>
    <name evidence="1" type="ORF">HNW77_05960</name>
</gene>
<keyword evidence="2" id="KW-1185">Reference proteome</keyword>
<protein>
    <submittedName>
        <fullName evidence="1">Type I-E CRISPR-associated protein Cse1/CasA</fullName>
    </submittedName>
</protein>
<dbReference type="EMBL" id="JABJWC010000010">
    <property type="protein sequence ID" value="NPC65942.1"/>
    <property type="molecule type" value="Genomic_DNA"/>
</dbReference>
<proteinExistence type="predicted"/>
<accession>A0ABX2AE54</accession>
<evidence type="ECO:0000313" key="2">
    <source>
        <dbReference type="Proteomes" id="UP000623090"/>
    </source>
</evidence>